<feature type="compositionally biased region" description="Basic and acidic residues" evidence="1">
    <location>
        <begin position="1703"/>
        <end position="1717"/>
    </location>
</feature>
<feature type="region of interest" description="Disordered" evidence="1">
    <location>
        <begin position="1531"/>
        <end position="1567"/>
    </location>
</feature>
<dbReference type="GO" id="GO:0000993">
    <property type="term" value="F:RNA polymerase II complex binding"/>
    <property type="evidence" value="ECO:0007669"/>
    <property type="project" value="InterPro"/>
</dbReference>
<feature type="region of interest" description="Disordered" evidence="1">
    <location>
        <begin position="762"/>
        <end position="858"/>
    </location>
</feature>
<feature type="compositionally biased region" description="Low complexity" evidence="1">
    <location>
        <begin position="474"/>
        <end position="484"/>
    </location>
</feature>
<dbReference type="GO" id="GO:0006369">
    <property type="term" value="P:termination of RNA polymerase II transcription"/>
    <property type="evidence" value="ECO:0007669"/>
    <property type="project" value="InterPro"/>
</dbReference>
<dbReference type="InterPro" id="IPR006569">
    <property type="entry name" value="CID_dom"/>
</dbReference>
<evidence type="ECO:0000259" key="2">
    <source>
        <dbReference type="PROSITE" id="PS51391"/>
    </source>
</evidence>
<reference evidence="3 4" key="1">
    <citation type="journal article" date="2024" name="BMC Genomics">
        <title>De novo assembly and annotation of Popillia japonica's genome with initial clues to its potential as an invasive pest.</title>
        <authorList>
            <person name="Cucini C."/>
            <person name="Boschi S."/>
            <person name="Funari R."/>
            <person name="Cardaioli E."/>
            <person name="Iannotti N."/>
            <person name="Marturano G."/>
            <person name="Paoli F."/>
            <person name="Bruttini M."/>
            <person name="Carapelli A."/>
            <person name="Frati F."/>
            <person name="Nardi F."/>
        </authorList>
    </citation>
    <scope>NUCLEOTIDE SEQUENCE [LARGE SCALE GENOMIC DNA]</scope>
    <source>
        <strain evidence="3">DMR45628</strain>
    </source>
</reference>
<feature type="compositionally biased region" description="Low complexity" evidence="1">
    <location>
        <begin position="329"/>
        <end position="348"/>
    </location>
</feature>
<feature type="compositionally biased region" description="Basic and acidic residues" evidence="1">
    <location>
        <begin position="383"/>
        <end position="392"/>
    </location>
</feature>
<dbReference type="PROSITE" id="PS51391">
    <property type="entry name" value="CID"/>
    <property type="match status" value="1"/>
</dbReference>
<feature type="compositionally biased region" description="Low complexity" evidence="1">
    <location>
        <begin position="457"/>
        <end position="467"/>
    </location>
</feature>
<evidence type="ECO:0000313" key="4">
    <source>
        <dbReference type="Proteomes" id="UP001458880"/>
    </source>
</evidence>
<accession>A0AAW1LWP3</accession>
<feature type="region of interest" description="Disordered" evidence="1">
    <location>
        <begin position="314"/>
        <end position="348"/>
    </location>
</feature>
<dbReference type="Pfam" id="PF21936">
    <property type="entry name" value="Pcf11_C"/>
    <property type="match status" value="1"/>
</dbReference>
<feature type="region of interest" description="Disordered" evidence="1">
    <location>
        <begin position="377"/>
        <end position="577"/>
    </location>
</feature>
<dbReference type="Gene3D" id="1.25.40.90">
    <property type="match status" value="1"/>
</dbReference>
<comment type="caution">
    <text evidence="3">The sequence shown here is derived from an EMBL/GenBank/DDBJ whole genome shotgun (WGS) entry which is preliminary data.</text>
</comment>
<dbReference type="PANTHER" id="PTHR15921">
    <property type="entry name" value="PRE-MRNA CLEAVAGE COMPLEX II"/>
    <property type="match status" value="1"/>
</dbReference>
<evidence type="ECO:0000256" key="1">
    <source>
        <dbReference type="SAM" id="MobiDB-lite"/>
    </source>
</evidence>
<dbReference type="Proteomes" id="UP001458880">
    <property type="component" value="Unassembled WGS sequence"/>
</dbReference>
<name>A0AAW1LWP3_POPJA</name>
<feature type="region of interest" description="Disordered" evidence="1">
    <location>
        <begin position="1702"/>
        <end position="1731"/>
    </location>
</feature>
<feature type="region of interest" description="Disordered" evidence="1">
    <location>
        <begin position="615"/>
        <end position="658"/>
    </location>
</feature>
<dbReference type="SUPFAM" id="SSF48464">
    <property type="entry name" value="ENTH/VHS domain"/>
    <property type="match status" value="1"/>
</dbReference>
<dbReference type="InterPro" id="IPR008942">
    <property type="entry name" value="ENTH_VHS"/>
</dbReference>
<dbReference type="PANTHER" id="PTHR15921:SF3">
    <property type="entry name" value="PRE-MRNA CLEAVAGE COMPLEX 2 PROTEIN PCF11"/>
    <property type="match status" value="1"/>
</dbReference>
<evidence type="ECO:0000313" key="3">
    <source>
        <dbReference type="EMBL" id="KAK9738322.1"/>
    </source>
</evidence>
<feature type="compositionally biased region" description="Acidic residues" evidence="1">
    <location>
        <begin position="1531"/>
        <end position="1549"/>
    </location>
</feature>
<proteinExistence type="predicted"/>
<dbReference type="InterPro" id="IPR047415">
    <property type="entry name" value="Pcf11_CID"/>
</dbReference>
<feature type="compositionally biased region" description="Low complexity" evidence="1">
    <location>
        <begin position="846"/>
        <end position="857"/>
    </location>
</feature>
<dbReference type="GO" id="GO:0031124">
    <property type="term" value="P:mRNA 3'-end processing"/>
    <property type="evidence" value="ECO:0007669"/>
    <property type="project" value="InterPro"/>
</dbReference>
<feature type="compositionally biased region" description="Acidic residues" evidence="1">
    <location>
        <begin position="779"/>
        <end position="795"/>
    </location>
</feature>
<feature type="compositionally biased region" description="Low complexity" evidence="1">
    <location>
        <begin position="410"/>
        <end position="424"/>
    </location>
</feature>
<dbReference type="GO" id="GO:0005737">
    <property type="term" value="C:cytoplasm"/>
    <property type="evidence" value="ECO:0007669"/>
    <property type="project" value="TreeGrafter"/>
</dbReference>
<feature type="region of interest" description="Disordered" evidence="1">
    <location>
        <begin position="1405"/>
        <end position="1428"/>
    </location>
</feature>
<feature type="compositionally biased region" description="Polar residues" evidence="1">
    <location>
        <begin position="566"/>
        <end position="575"/>
    </location>
</feature>
<feature type="domain" description="CID" evidence="2">
    <location>
        <begin position="3"/>
        <end position="131"/>
    </location>
</feature>
<sequence>MSTAKEAKECYISTLADLTFNSKPLINVLTMLAEENIAHAPVIVEAIESHLIKGPVDVKLPALYLIDCIIKNIGGVYKSLLSQNIVSIFCHVFQVVNEKTRGEMFKLRQTWNEELAKSKLCDLDVKVKQLDPAWPIVMPQLTNNIHLNPKFLHNSAIPKKSPPITIPSQTQMTSLIANRDLDTIEMQKNFIMKQKQLLELERMKLELDDRNAKEFYYETEAITRVGKNEIRIGAATAAIPEDTTKLPKTQNILLKPEVAKQLANSAPATITKTKSASASGILGQKLQGDQTAAMTTSSTPRIAPVNSALLAAATSRPIRDPRLLRHQRNATGSTTTSTTTSTNMSTTVNTNVLLESKISNSNTTAANAESISTNNKNFSSKVSVREHHRTTEPRLVANKDSSIIAPHQANSNSISSRSNKLSQSPSKRSSIAASKLSPVSSDSSPSSMKTLKANRVSSKSSSSLSSGSSGGGSSTSLLDSPSKKANGGSDKETKSTPSPVKQDSSPTSVFKEVKGSKSRNYIRRNRQPSLSPELVSMDVDLRSSAAPPEKQPRLQPDTAEEKVNLGSATDLTTPSMDVDLRQLPAIIGKKRPSTESSESISVKKSKMEVFDELFGNEDTDLRQLPGAMSSPKVQDRPPTPPPPIISSKSKSDLDDSNDVKIISPKSSNLDLVREKLANATIRNKLNSKFSMTGEQRKSLLRTKLQPSNEDVDLRTNLDDSFNKILISPADEQCIRAGNMTKEQETALMNKILAQIESQKLKEAKRTEESTGNISLQPISDDELEADFSGSSDEETAAFRSNVYADKDERVPPPAPHIKVNDNFGSFPRNNMDMRRGMWRGNRPRRGIIPGRGMRMMRPPGPPENWIRPNWRPMAPGFGKHPPVFNPEVLDIDNVNNSNVDMYDQNSNQGMSSMQETPEIMIVDCANQDNVKSIVIDNESRDIRYYNDTAVVFMSSSDPREISFQNGSRKVFFGENDVTIVSFNEPYKDVNVNGIPHKVKLGGPSRELHVDDKWYECFIGGPGIRIELDGEFTMVKIEGPPPQVKIGQTKRTDLVAGKINLIVDAKTMIPVFLDAKLQTFDINGQTHTLKFVNSLQMALIDDTPFDIEFGGLPKPIVLHDKKYYIRFSVLPRGIKPGQVNIQDMESITLSVDPTEPVLPVINKRSLQKGGPNSPDRNSNSPLSIQNLLQQQNLSSNLDTLSSLMASSLMPSQSSSGLNSSSYQVENDVFVESSSQNAPEIPATTAALTSTNILPPSLNINELFQKLVATGIVTTMQENQPSLKKESLPQIKPVMFAKPETLKVRQSALIMTLYSGMQCSSCGMRFPPEHSMQYSQHLDWHFRQNRKGKRNIRKASSRRWYYSLSDWKNYEEIEDLEERGRLASSRRWYYSLSDWKNYEEIEDLEEREKSYFENQQQSQAEGAPDEAEEEIEIPSVPADPTVQDARCEVCQDRFDQFYNEEKEEWHLRMAIRIDGKNYHPVCYEDYQASLMDTTYDEIQKDSDKIDEIIPGLEVASDDINKDVDSSEPTEIVIDDDESEQTDAIDRVEDEDSKSQEVFPKMEEEDEDGEDDDVIINEVVPEKIDLVDDDKYEDMQPHEPTSIVVKEEPVDDGFVDVEGGVIKAKSITDVKIKTEPIDPDDELQITGEEQLDSMKSHKQEAHHTEVVTFIDGNVEFDSSVPPTGGISGKIKINITKPLPVIAPKENTNKELSSELEKTAESIDPSQPLPPGEEPIQLNLKPALQGVKLKKIPPVKKGTELTGLCSIM</sequence>
<dbReference type="Pfam" id="PF04818">
    <property type="entry name" value="CID"/>
    <property type="match status" value="1"/>
</dbReference>
<organism evidence="3 4">
    <name type="scientific">Popillia japonica</name>
    <name type="common">Japanese beetle</name>
    <dbReference type="NCBI Taxonomy" id="7064"/>
    <lineage>
        <taxon>Eukaryota</taxon>
        <taxon>Metazoa</taxon>
        <taxon>Ecdysozoa</taxon>
        <taxon>Arthropoda</taxon>
        <taxon>Hexapoda</taxon>
        <taxon>Insecta</taxon>
        <taxon>Pterygota</taxon>
        <taxon>Neoptera</taxon>
        <taxon>Endopterygota</taxon>
        <taxon>Coleoptera</taxon>
        <taxon>Polyphaga</taxon>
        <taxon>Scarabaeiformia</taxon>
        <taxon>Scarabaeidae</taxon>
        <taxon>Rutelinae</taxon>
        <taxon>Popillia</taxon>
    </lineage>
</organism>
<keyword evidence="4" id="KW-1185">Reference proteome</keyword>
<dbReference type="InterPro" id="IPR054127">
    <property type="entry name" value="Pcf11_C"/>
</dbReference>
<dbReference type="SMART" id="SM00582">
    <property type="entry name" value="RPR"/>
    <property type="match status" value="1"/>
</dbReference>
<dbReference type="GO" id="GO:0003729">
    <property type="term" value="F:mRNA binding"/>
    <property type="evidence" value="ECO:0007669"/>
    <property type="project" value="InterPro"/>
</dbReference>
<dbReference type="CDD" id="cd16982">
    <property type="entry name" value="CID_Pcf11"/>
    <property type="match status" value="1"/>
</dbReference>
<feature type="compositionally biased region" description="Basic residues" evidence="1">
    <location>
        <begin position="516"/>
        <end position="526"/>
    </location>
</feature>
<dbReference type="EMBL" id="JASPKY010000088">
    <property type="protein sequence ID" value="KAK9738322.1"/>
    <property type="molecule type" value="Genomic_DNA"/>
</dbReference>
<dbReference type="GO" id="GO:0005849">
    <property type="term" value="C:mRNA cleavage factor complex"/>
    <property type="evidence" value="ECO:0007669"/>
    <property type="project" value="TreeGrafter"/>
</dbReference>
<feature type="compositionally biased region" description="Low complexity" evidence="1">
    <location>
        <begin position="434"/>
        <end position="447"/>
    </location>
</feature>
<protein>
    <submittedName>
        <fullName evidence="3">CID domain</fullName>
    </submittedName>
</protein>
<gene>
    <name evidence="3" type="ORF">QE152_g9936</name>
</gene>
<dbReference type="InterPro" id="IPR045154">
    <property type="entry name" value="PCF11-like"/>
</dbReference>
<feature type="compositionally biased region" description="Polar residues" evidence="1">
    <location>
        <begin position="495"/>
        <end position="508"/>
    </location>
</feature>